<reference evidence="1" key="1">
    <citation type="submission" date="2022-07" db="EMBL/GenBank/DDBJ databases">
        <title>Genome Sequence of Phlebia brevispora.</title>
        <authorList>
            <person name="Buettner E."/>
        </authorList>
    </citation>
    <scope>NUCLEOTIDE SEQUENCE</scope>
    <source>
        <strain evidence="1">MPL23</strain>
    </source>
</reference>
<sequence>MKIGGGLLQVGESASARASRVSDIDPDKAPMLSSANGVAHCKLASDGHLTTRASLAGYAKNYLVPVKDPAPTVKDHGLNMELYYDILLHIAGLLEAEGDYISLFQCSLVNKNMNLAVSRVLYRRVVLDPPPSNAFRLGRQDQELTPTWKSAGIENNAPHVTELQVTGFLVQRPASQNNFSDVLCDSLHKWKNLQTVTLAPKQYHPDVFYQRALCAEKLHALTAFSQGLTSVTLLNPTRVILQDLPEWLSRLEPTLTELHMMDNCGSVTPGVLKALIILAWTFATTPTLRAAGFELSDPLSPSATHTCSGFRTPAISQSGYGICLHVPRWRSSSSLPTPKPVQLSVSTVLPIISD</sequence>
<keyword evidence="2" id="KW-1185">Reference proteome</keyword>
<protein>
    <submittedName>
        <fullName evidence="1">Uncharacterized protein</fullName>
    </submittedName>
</protein>
<dbReference type="EMBL" id="JANHOG010000014">
    <property type="protein sequence ID" value="KAJ3559671.1"/>
    <property type="molecule type" value="Genomic_DNA"/>
</dbReference>
<accession>A0ACC1TF84</accession>
<dbReference type="Proteomes" id="UP001148662">
    <property type="component" value="Unassembled WGS sequence"/>
</dbReference>
<organism evidence="1 2">
    <name type="scientific">Phlebia brevispora</name>
    <dbReference type="NCBI Taxonomy" id="194682"/>
    <lineage>
        <taxon>Eukaryota</taxon>
        <taxon>Fungi</taxon>
        <taxon>Dikarya</taxon>
        <taxon>Basidiomycota</taxon>
        <taxon>Agaricomycotina</taxon>
        <taxon>Agaricomycetes</taxon>
        <taxon>Polyporales</taxon>
        <taxon>Meruliaceae</taxon>
        <taxon>Phlebia</taxon>
    </lineage>
</organism>
<evidence type="ECO:0000313" key="2">
    <source>
        <dbReference type="Proteomes" id="UP001148662"/>
    </source>
</evidence>
<evidence type="ECO:0000313" key="1">
    <source>
        <dbReference type="EMBL" id="KAJ3559671.1"/>
    </source>
</evidence>
<comment type="caution">
    <text evidence="1">The sequence shown here is derived from an EMBL/GenBank/DDBJ whole genome shotgun (WGS) entry which is preliminary data.</text>
</comment>
<name>A0ACC1TF84_9APHY</name>
<proteinExistence type="predicted"/>
<gene>
    <name evidence="1" type="ORF">NM688_g201</name>
</gene>